<dbReference type="STRING" id="1123269.NX02_08310"/>
<dbReference type="RefSeq" id="WP_025291643.1">
    <property type="nucleotide sequence ID" value="NZ_CP006644.1"/>
</dbReference>
<dbReference type="HOGENOM" id="CLU_966128_0_0_5"/>
<keyword evidence="2" id="KW-0472">Membrane</keyword>
<dbReference type="AlphaFoldDB" id="W0A8F9"/>
<evidence type="ECO:0000256" key="2">
    <source>
        <dbReference type="SAM" id="Phobius"/>
    </source>
</evidence>
<dbReference type="PATRIC" id="fig|1123269.5.peg.1628"/>
<evidence type="ECO:0000313" key="3">
    <source>
        <dbReference type="EMBL" id="AHE53386.1"/>
    </source>
</evidence>
<sequence>MALYTCDDPNCVLYNRGQSFDYSFSCQRTTSSIGVPCRARELPAAEPSRSQTAPTVAGGWGLERSGSYEETAFAPQERETEYSPRDRETEYASGDRSPPPPPPAPEPERRGSSTAIILLSLLVVLLIGGGIGTYAMRDTLFGAGGSGADSPAMIEERLFATLLRAAYAREISDKILSVNRQIEAIRQRDEASSPAMAREIAEIEARMQNNEVERRAAFNDCAAEVERLGKTPADDVDAAVDALTKRLDGAGLKRLKALLPVIVGQIRDSRAGKADRDKWISQIEVASL</sequence>
<reference evidence="3 4" key="1">
    <citation type="submission" date="2013-07" db="EMBL/GenBank/DDBJ databases">
        <title>Completed genome of Sphingomonas sanxanigenens NX02.</title>
        <authorList>
            <person name="Ma T."/>
            <person name="Huang H."/>
            <person name="Wu M."/>
            <person name="Li X."/>
            <person name="Li G."/>
        </authorList>
    </citation>
    <scope>NUCLEOTIDE SEQUENCE [LARGE SCALE GENOMIC DNA]</scope>
    <source>
        <strain evidence="3 4">NX02</strain>
    </source>
</reference>
<keyword evidence="2" id="KW-1133">Transmembrane helix</keyword>
<organism evidence="3 4">
    <name type="scientific">Sphingomonas sanxanigenens DSM 19645 = NX02</name>
    <dbReference type="NCBI Taxonomy" id="1123269"/>
    <lineage>
        <taxon>Bacteria</taxon>
        <taxon>Pseudomonadati</taxon>
        <taxon>Pseudomonadota</taxon>
        <taxon>Alphaproteobacteria</taxon>
        <taxon>Sphingomonadales</taxon>
        <taxon>Sphingomonadaceae</taxon>
        <taxon>Sphingomonas</taxon>
    </lineage>
</organism>
<protein>
    <submittedName>
        <fullName evidence="3">Uncharacterized protein</fullName>
    </submittedName>
</protein>
<dbReference type="KEGG" id="ssan:NX02_08310"/>
<keyword evidence="4" id="KW-1185">Reference proteome</keyword>
<evidence type="ECO:0000313" key="4">
    <source>
        <dbReference type="Proteomes" id="UP000018851"/>
    </source>
</evidence>
<feature type="compositionally biased region" description="Basic and acidic residues" evidence="1">
    <location>
        <begin position="76"/>
        <end position="90"/>
    </location>
</feature>
<dbReference type="Proteomes" id="UP000018851">
    <property type="component" value="Chromosome"/>
</dbReference>
<feature type="transmembrane region" description="Helical" evidence="2">
    <location>
        <begin position="115"/>
        <end position="136"/>
    </location>
</feature>
<dbReference type="EMBL" id="CP006644">
    <property type="protein sequence ID" value="AHE53386.1"/>
    <property type="molecule type" value="Genomic_DNA"/>
</dbReference>
<name>W0A8F9_9SPHN</name>
<gene>
    <name evidence="3" type="ORF">NX02_08310</name>
</gene>
<accession>W0A8F9</accession>
<proteinExistence type="predicted"/>
<feature type="region of interest" description="Disordered" evidence="1">
    <location>
        <begin position="67"/>
        <end position="110"/>
    </location>
</feature>
<keyword evidence="2" id="KW-0812">Transmembrane</keyword>
<evidence type="ECO:0000256" key="1">
    <source>
        <dbReference type="SAM" id="MobiDB-lite"/>
    </source>
</evidence>